<dbReference type="Gene3D" id="1.20.1050.90">
    <property type="entry name" value="RecF/RecN/SMC, N-terminal domain"/>
    <property type="match status" value="1"/>
</dbReference>
<dbReference type="InterPro" id="IPR042174">
    <property type="entry name" value="RecF_2"/>
</dbReference>
<proteinExistence type="inferred from homology"/>
<protein>
    <recommendedName>
        <fullName evidence="3 13">DNA replication and repair protein RecF</fullName>
    </recommendedName>
</protein>
<gene>
    <name evidence="13 16" type="primary">recF</name>
    <name evidence="16" type="ORF">ACFQQL_02265</name>
</gene>
<evidence type="ECO:0000256" key="1">
    <source>
        <dbReference type="ARBA" id="ARBA00004496"/>
    </source>
</evidence>
<evidence type="ECO:0000256" key="13">
    <source>
        <dbReference type="HAMAP-Rule" id="MF_00365"/>
    </source>
</evidence>
<evidence type="ECO:0000256" key="8">
    <source>
        <dbReference type="ARBA" id="ARBA00022840"/>
    </source>
</evidence>
<dbReference type="Gene3D" id="3.40.50.300">
    <property type="entry name" value="P-loop containing nucleotide triphosphate hydrolases"/>
    <property type="match status" value="1"/>
</dbReference>
<evidence type="ECO:0000256" key="10">
    <source>
        <dbReference type="ARBA" id="ARBA00023204"/>
    </source>
</evidence>
<keyword evidence="8 13" id="KW-0067">ATP-binding</keyword>
<keyword evidence="10 13" id="KW-0234">DNA repair</keyword>
<dbReference type="PROSITE" id="PS00617">
    <property type="entry name" value="RECF_1"/>
    <property type="match status" value="1"/>
</dbReference>
<evidence type="ECO:0000256" key="9">
    <source>
        <dbReference type="ARBA" id="ARBA00023125"/>
    </source>
</evidence>
<dbReference type="Proteomes" id="UP001596455">
    <property type="component" value="Unassembled WGS sequence"/>
</dbReference>
<keyword evidence="11 13" id="KW-0742">SOS response</keyword>
<evidence type="ECO:0000256" key="11">
    <source>
        <dbReference type="ARBA" id="ARBA00023236"/>
    </source>
</evidence>
<organism evidence="16 17">
    <name type="scientific">Georgenia alba</name>
    <dbReference type="NCBI Taxonomy" id="2233858"/>
    <lineage>
        <taxon>Bacteria</taxon>
        <taxon>Bacillati</taxon>
        <taxon>Actinomycetota</taxon>
        <taxon>Actinomycetes</taxon>
        <taxon>Micrococcales</taxon>
        <taxon>Bogoriellaceae</taxon>
        <taxon>Georgenia</taxon>
    </lineage>
</organism>
<dbReference type="SUPFAM" id="SSF52540">
    <property type="entry name" value="P-loop containing nucleoside triphosphate hydrolases"/>
    <property type="match status" value="1"/>
</dbReference>
<keyword evidence="6 13" id="KW-0547">Nucleotide-binding</keyword>
<keyword evidence="4 13" id="KW-0963">Cytoplasm</keyword>
<evidence type="ECO:0000256" key="7">
    <source>
        <dbReference type="ARBA" id="ARBA00022763"/>
    </source>
</evidence>
<evidence type="ECO:0000256" key="12">
    <source>
        <dbReference type="ARBA" id="ARBA00025401"/>
    </source>
</evidence>
<dbReference type="Pfam" id="PF02463">
    <property type="entry name" value="SMC_N"/>
    <property type="match status" value="1"/>
</dbReference>
<dbReference type="HAMAP" id="MF_00365">
    <property type="entry name" value="RecF"/>
    <property type="match status" value="1"/>
</dbReference>
<reference evidence="17" key="1">
    <citation type="journal article" date="2019" name="Int. J. Syst. Evol. Microbiol.">
        <title>The Global Catalogue of Microorganisms (GCM) 10K type strain sequencing project: providing services to taxonomists for standard genome sequencing and annotation.</title>
        <authorList>
            <consortium name="The Broad Institute Genomics Platform"/>
            <consortium name="The Broad Institute Genome Sequencing Center for Infectious Disease"/>
            <person name="Wu L."/>
            <person name="Ma J."/>
        </authorList>
    </citation>
    <scope>NUCLEOTIDE SEQUENCE [LARGE SCALE GENOMIC DNA]</scope>
    <source>
        <strain evidence="17">JCM 1490</strain>
    </source>
</reference>
<sequence length="409" mass="44178">MYVSDLALDDFRSYHELVLGLDRGVTAFVGPNGQGKTNIVEAIAYLSTFSSHRVAADAALVRQGTPGAVVRAKVVHGDRPTVVELEIVAGKANRARLNRAPVKTRDVLGVIRTVVFAPEDLELVKGDPAQRRRFLDDLVVLLTPRLAALRSEYDKVLRQRVALLKSAAAARRRGADLDLSTLDVWDASLAQAGAQLVSARTRVIQQLRPYVADAYEQVSAGQGGARIDYRASIDAVDEAPDPGPELLGGTGEAADAARTAVADRETALLDTPAVRDRLLAAMGRLRDREIDRGVALVGPHRDDVALTLGTLPARGYASHGESWSYALALRLGSYELLRDDEASPWGTDGEPVLILDDVFAELDSRRRDRLAEMVADAQQVLITAAVAEDVPSRLAGTRFEVREGQVTRA</sequence>
<accession>A0ABW2Q444</accession>
<dbReference type="InterPro" id="IPR018078">
    <property type="entry name" value="DNA-binding_RecF_CS"/>
</dbReference>
<dbReference type="NCBIfam" id="TIGR00611">
    <property type="entry name" value="recf"/>
    <property type="match status" value="1"/>
</dbReference>
<dbReference type="EMBL" id="JBHTCQ010000001">
    <property type="protein sequence ID" value="MFC7403921.1"/>
    <property type="molecule type" value="Genomic_DNA"/>
</dbReference>
<comment type="subcellular location">
    <subcellularLocation>
        <location evidence="1 13 14">Cytoplasm</location>
    </subcellularLocation>
</comment>
<comment type="function">
    <text evidence="12 13 14">The RecF protein is involved in DNA metabolism; it is required for DNA replication and normal SOS inducibility. RecF binds preferentially to single-stranded, linear DNA. It also seems to bind ATP.</text>
</comment>
<dbReference type="InterPro" id="IPR003395">
    <property type="entry name" value="RecF/RecN/SMC_N"/>
</dbReference>
<dbReference type="PROSITE" id="PS00618">
    <property type="entry name" value="RECF_2"/>
    <property type="match status" value="1"/>
</dbReference>
<evidence type="ECO:0000313" key="17">
    <source>
        <dbReference type="Proteomes" id="UP001596455"/>
    </source>
</evidence>
<keyword evidence="5 13" id="KW-0235">DNA replication</keyword>
<feature type="binding site" evidence="13">
    <location>
        <begin position="30"/>
        <end position="37"/>
    </location>
    <ligand>
        <name>ATP</name>
        <dbReference type="ChEBI" id="CHEBI:30616"/>
    </ligand>
</feature>
<feature type="domain" description="RecF/RecN/SMC N-terminal" evidence="15">
    <location>
        <begin position="2"/>
        <end position="385"/>
    </location>
</feature>
<dbReference type="PANTHER" id="PTHR32182:SF0">
    <property type="entry name" value="DNA REPLICATION AND REPAIR PROTEIN RECF"/>
    <property type="match status" value="1"/>
</dbReference>
<keyword evidence="7 13" id="KW-0227">DNA damage</keyword>
<dbReference type="RefSeq" id="WP_382390832.1">
    <property type="nucleotide sequence ID" value="NZ_JBHTCQ010000001.1"/>
</dbReference>
<name>A0ABW2Q444_9MICO</name>
<evidence type="ECO:0000259" key="15">
    <source>
        <dbReference type="Pfam" id="PF02463"/>
    </source>
</evidence>
<dbReference type="InterPro" id="IPR001238">
    <property type="entry name" value="DNA-binding_RecF"/>
</dbReference>
<evidence type="ECO:0000256" key="3">
    <source>
        <dbReference type="ARBA" id="ARBA00020170"/>
    </source>
</evidence>
<evidence type="ECO:0000256" key="6">
    <source>
        <dbReference type="ARBA" id="ARBA00022741"/>
    </source>
</evidence>
<evidence type="ECO:0000256" key="14">
    <source>
        <dbReference type="RuleBase" id="RU000578"/>
    </source>
</evidence>
<evidence type="ECO:0000313" key="16">
    <source>
        <dbReference type="EMBL" id="MFC7403921.1"/>
    </source>
</evidence>
<keyword evidence="17" id="KW-1185">Reference proteome</keyword>
<evidence type="ECO:0000256" key="2">
    <source>
        <dbReference type="ARBA" id="ARBA00008016"/>
    </source>
</evidence>
<keyword evidence="9 13" id="KW-0238">DNA-binding</keyword>
<comment type="caution">
    <text evidence="16">The sequence shown here is derived from an EMBL/GenBank/DDBJ whole genome shotgun (WGS) entry which is preliminary data.</text>
</comment>
<comment type="similarity">
    <text evidence="2 13 14">Belongs to the RecF family.</text>
</comment>
<dbReference type="PANTHER" id="PTHR32182">
    <property type="entry name" value="DNA REPLICATION AND REPAIR PROTEIN RECF"/>
    <property type="match status" value="1"/>
</dbReference>
<evidence type="ECO:0000256" key="5">
    <source>
        <dbReference type="ARBA" id="ARBA00022705"/>
    </source>
</evidence>
<evidence type="ECO:0000256" key="4">
    <source>
        <dbReference type="ARBA" id="ARBA00022490"/>
    </source>
</evidence>
<dbReference type="InterPro" id="IPR027417">
    <property type="entry name" value="P-loop_NTPase"/>
</dbReference>